<dbReference type="STRING" id="439481.Aboo_1210"/>
<evidence type="ECO:0000313" key="2">
    <source>
        <dbReference type="Proteomes" id="UP000001400"/>
    </source>
</evidence>
<dbReference type="KEGG" id="abi:Aboo_1210"/>
<name>B5ICE1_ACIB4</name>
<protein>
    <submittedName>
        <fullName evidence="1">Succinyl-CoA synthetase (Alpha subunit)</fullName>
    </submittedName>
</protein>
<sequence>MSKEIKDKNYEFYINADLSEYAGKWIAIVDGKVVASGEDPEEVYMKAEKKGGKDISLAYVPTDDLLIL</sequence>
<evidence type="ECO:0000313" key="1">
    <source>
        <dbReference type="EMBL" id="ADD09019.1"/>
    </source>
</evidence>
<keyword evidence="2" id="KW-1185">Reference proteome</keyword>
<dbReference type="RefSeq" id="WP_008083878.1">
    <property type="nucleotide sequence ID" value="NC_013926.1"/>
</dbReference>
<dbReference type="HOGENOM" id="CLU_2783800_0_0_2"/>
<accession>B5ICE1</accession>
<dbReference type="InterPro" id="IPR043734">
    <property type="entry name" value="DUF5678"/>
</dbReference>
<dbReference type="GeneID" id="8828172"/>
<reference evidence="1" key="1">
    <citation type="submission" date="2010-02" db="EMBL/GenBank/DDBJ databases">
        <title>Complete sequence of Aciduliprofundum boonei T469.</title>
        <authorList>
            <consortium name="US DOE Joint Genome Institute"/>
            <person name="Lucas S."/>
            <person name="Copeland A."/>
            <person name="Lapidus A."/>
            <person name="Cheng J.-F."/>
            <person name="Bruce D."/>
            <person name="Goodwin L."/>
            <person name="Pitluck S."/>
            <person name="Saunders E."/>
            <person name="Detter J.C."/>
            <person name="Han C."/>
            <person name="Tapia R."/>
            <person name="Land M."/>
            <person name="Hauser L."/>
            <person name="Kyrpides N."/>
            <person name="Mikhailova N."/>
            <person name="Flores G."/>
            <person name="Reysenbach A.-L."/>
            <person name="Woyke T."/>
        </authorList>
    </citation>
    <scope>NUCLEOTIDE SEQUENCE</scope>
    <source>
        <strain evidence="1">T469</strain>
    </source>
</reference>
<dbReference type="Proteomes" id="UP000001400">
    <property type="component" value="Chromosome"/>
</dbReference>
<gene>
    <name evidence="1" type="ordered locus">Aboo_1210</name>
</gene>
<dbReference type="Pfam" id="PF18929">
    <property type="entry name" value="DUF5678"/>
    <property type="match status" value="1"/>
</dbReference>
<proteinExistence type="predicted"/>
<organism evidence="1 2">
    <name type="scientific">Aciduliprofundum boonei (strain DSM 19572 / T469)</name>
    <dbReference type="NCBI Taxonomy" id="439481"/>
    <lineage>
        <taxon>Archaea</taxon>
        <taxon>Methanobacteriati</taxon>
        <taxon>Thermoplasmatota</taxon>
        <taxon>DHVE2 group</taxon>
        <taxon>Candidatus Aciduliprofundum</taxon>
    </lineage>
</organism>
<dbReference type="AlphaFoldDB" id="B5ICE1"/>
<dbReference type="EMBL" id="CP001941">
    <property type="protein sequence ID" value="ADD09019.1"/>
    <property type="molecule type" value="Genomic_DNA"/>
</dbReference>